<dbReference type="PANTHER" id="PTHR31465:SF7">
    <property type="entry name" value="SPHINGOID LONG-CHAIN BASE TRANSPORTER RSB1"/>
    <property type="match status" value="1"/>
</dbReference>
<evidence type="ECO:0008006" key="9">
    <source>
        <dbReference type="Google" id="ProtNLM"/>
    </source>
</evidence>
<evidence type="ECO:0000256" key="5">
    <source>
        <dbReference type="SAM" id="MobiDB-lite"/>
    </source>
</evidence>
<evidence type="ECO:0000256" key="6">
    <source>
        <dbReference type="SAM" id="Phobius"/>
    </source>
</evidence>
<dbReference type="GO" id="GO:0000324">
    <property type="term" value="C:fungal-type vacuole"/>
    <property type="evidence" value="ECO:0007669"/>
    <property type="project" value="TreeGrafter"/>
</dbReference>
<accession>A0A9Q0AKX1</accession>
<organism evidence="7 8">
    <name type="scientific">Neoarthrinium moseri</name>
    <dbReference type="NCBI Taxonomy" id="1658444"/>
    <lineage>
        <taxon>Eukaryota</taxon>
        <taxon>Fungi</taxon>
        <taxon>Dikarya</taxon>
        <taxon>Ascomycota</taxon>
        <taxon>Pezizomycotina</taxon>
        <taxon>Sordariomycetes</taxon>
        <taxon>Xylariomycetidae</taxon>
        <taxon>Amphisphaeriales</taxon>
        <taxon>Apiosporaceae</taxon>
        <taxon>Neoarthrinium</taxon>
    </lineage>
</organism>
<feature type="transmembrane region" description="Helical" evidence="6">
    <location>
        <begin position="228"/>
        <end position="251"/>
    </location>
</feature>
<feature type="transmembrane region" description="Helical" evidence="6">
    <location>
        <begin position="104"/>
        <end position="126"/>
    </location>
</feature>
<feature type="transmembrane region" description="Helical" evidence="6">
    <location>
        <begin position="271"/>
        <end position="290"/>
    </location>
</feature>
<evidence type="ECO:0000313" key="8">
    <source>
        <dbReference type="Proteomes" id="UP000829685"/>
    </source>
</evidence>
<sequence>MATSDGTELPQGFSFRNCKDYVDVFPQYCKYDESYYLYRIEVVPNAVFAGLFALSFLGFAAVFVLTRFRNVGFTVALLLGVLCEVLGYMGRIMSWQDQWSENGFLIQICCLTIGPAFMAAGIYFCLRSIIITFGAENSRLNPLWYPRIFIPCDVISLILQAVGGGMASVASHNRTDIDPGNNIMIAGLAFQVFTLLVFIIFAVDFAIRTLRRGPAALDHDPALVRLRASWSFRLFLGALSLSTICIFWRSVYRVAELSEGWTGPLMRKQGMFIGFEGVMVVVAVLVLNVWHPNLCFQGMEHITGKSGNVRPKSSPAQSSGEEEQKVSGSHVPR</sequence>
<comment type="caution">
    <text evidence="7">The sequence shown here is derived from an EMBL/GenBank/DDBJ whole genome shotgun (WGS) entry which is preliminary data.</text>
</comment>
<feature type="transmembrane region" description="Helical" evidence="6">
    <location>
        <begin position="183"/>
        <end position="207"/>
    </location>
</feature>
<dbReference type="InterPro" id="IPR007568">
    <property type="entry name" value="RTA1"/>
</dbReference>
<evidence type="ECO:0000313" key="7">
    <source>
        <dbReference type="EMBL" id="KAI1859847.1"/>
    </source>
</evidence>
<comment type="subcellular location">
    <subcellularLocation>
        <location evidence="1">Membrane</location>
        <topology evidence="1">Multi-pass membrane protein</topology>
    </subcellularLocation>
</comment>
<dbReference type="EMBL" id="JAFIMR010000033">
    <property type="protein sequence ID" value="KAI1859847.1"/>
    <property type="molecule type" value="Genomic_DNA"/>
</dbReference>
<dbReference type="GO" id="GO:0005886">
    <property type="term" value="C:plasma membrane"/>
    <property type="evidence" value="ECO:0007669"/>
    <property type="project" value="TreeGrafter"/>
</dbReference>
<reference evidence="7" key="1">
    <citation type="submission" date="2021-03" db="EMBL/GenBank/DDBJ databases">
        <title>Revisited historic fungal species revealed as producer of novel bioactive compounds through whole genome sequencing and comparative genomics.</title>
        <authorList>
            <person name="Vignolle G.A."/>
            <person name="Hochenegger N."/>
            <person name="Mach R.L."/>
            <person name="Mach-Aigner A.R."/>
            <person name="Javad Rahimi M."/>
            <person name="Salim K.A."/>
            <person name="Chan C.M."/>
            <person name="Lim L.B.L."/>
            <person name="Cai F."/>
            <person name="Druzhinina I.S."/>
            <person name="U'Ren J.M."/>
            <person name="Derntl C."/>
        </authorList>
    </citation>
    <scope>NUCLEOTIDE SEQUENCE</scope>
    <source>
        <strain evidence="7">TUCIM 5799</strain>
    </source>
</reference>
<dbReference type="PANTHER" id="PTHR31465">
    <property type="entry name" value="PROTEIN RTA1-RELATED"/>
    <property type="match status" value="1"/>
</dbReference>
<protein>
    <recommendedName>
        <fullName evidence="9">Sphingoid long-chain base transporter RSB1</fullName>
    </recommendedName>
</protein>
<name>A0A9Q0AKX1_9PEZI</name>
<feature type="transmembrane region" description="Helical" evidence="6">
    <location>
        <begin position="72"/>
        <end position="92"/>
    </location>
</feature>
<dbReference type="Proteomes" id="UP000829685">
    <property type="component" value="Unassembled WGS sequence"/>
</dbReference>
<proteinExistence type="predicted"/>
<feature type="region of interest" description="Disordered" evidence="5">
    <location>
        <begin position="306"/>
        <end position="333"/>
    </location>
</feature>
<evidence type="ECO:0000256" key="2">
    <source>
        <dbReference type="ARBA" id="ARBA00022692"/>
    </source>
</evidence>
<dbReference type="AlphaFoldDB" id="A0A9Q0AKX1"/>
<evidence type="ECO:0000256" key="1">
    <source>
        <dbReference type="ARBA" id="ARBA00004141"/>
    </source>
</evidence>
<keyword evidence="4 6" id="KW-0472">Membrane</keyword>
<dbReference type="Pfam" id="PF04479">
    <property type="entry name" value="RTA1"/>
    <property type="match status" value="1"/>
</dbReference>
<evidence type="ECO:0000256" key="4">
    <source>
        <dbReference type="ARBA" id="ARBA00023136"/>
    </source>
</evidence>
<feature type="transmembrane region" description="Helical" evidence="6">
    <location>
        <begin position="46"/>
        <end position="65"/>
    </location>
</feature>
<keyword evidence="2 6" id="KW-0812">Transmembrane</keyword>
<keyword evidence="8" id="KW-1185">Reference proteome</keyword>
<feature type="transmembrane region" description="Helical" evidence="6">
    <location>
        <begin position="147"/>
        <end position="171"/>
    </location>
</feature>
<gene>
    <name evidence="7" type="ORF">JX265_010296</name>
</gene>
<keyword evidence="3 6" id="KW-1133">Transmembrane helix</keyword>
<evidence type="ECO:0000256" key="3">
    <source>
        <dbReference type="ARBA" id="ARBA00022989"/>
    </source>
</evidence>